<evidence type="ECO:0000256" key="4">
    <source>
        <dbReference type="ARBA" id="ARBA00022989"/>
    </source>
</evidence>
<name>A0ABY5DUG3_9ACTN</name>
<dbReference type="Pfam" id="PF04138">
    <property type="entry name" value="GtrA_DPMS_TM"/>
    <property type="match status" value="1"/>
</dbReference>
<feature type="transmembrane region" description="Helical" evidence="6">
    <location>
        <begin position="76"/>
        <end position="94"/>
    </location>
</feature>
<feature type="transmembrane region" description="Helical" evidence="6">
    <location>
        <begin position="100"/>
        <end position="121"/>
    </location>
</feature>
<accession>A0ABY5DUG3</accession>
<keyword evidence="9" id="KW-1185">Reference proteome</keyword>
<keyword evidence="4 6" id="KW-1133">Transmembrane helix</keyword>
<comment type="similarity">
    <text evidence="2">Belongs to the GtrA family.</text>
</comment>
<evidence type="ECO:0000256" key="1">
    <source>
        <dbReference type="ARBA" id="ARBA00004141"/>
    </source>
</evidence>
<dbReference type="InterPro" id="IPR051401">
    <property type="entry name" value="GtrA_CellWall_Glycosyl"/>
</dbReference>
<reference evidence="8 9" key="1">
    <citation type="submission" date="2022-06" db="EMBL/GenBank/DDBJ databases">
        <title>Paraconexibacter antarcticus.</title>
        <authorList>
            <person name="Kim C.S."/>
        </authorList>
    </citation>
    <scope>NUCLEOTIDE SEQUENCE [LARGE SCALE GENOMIC DNA]</scope>
    <source>
        <strain evidence="8 9">02-257</strain>
    </source>
</reference>
<feature type="transmembrane region" description="Helical" evidence="6">
    <location>
        <begin position="12"/>
        <end position="31"/>
    </location>
</feature>
<dbReference type="RefSeq" id="WP_254571173.1">
    <property type="nucleotide sequence ID" value="NZ_CP098502.1"/>
</dbReference>
<organism evidence="8 9">
    <name type="scientific">Paraconexibacter antarcticus</name>
    <dbReference type="NCBI Taxonomy" id="2949664"/>
    <lineage>
        <taxon>Bacteria</taxon>
        <taxon>Bacillati</taxon>
        <taxon>Actinomycetota</taxon>
        <taxon>Thermoleophilia</taxon>
        <taxon>Solirubrobacterales</taxon>
        <taxon>Paraconexibacteraceae</taxon>
        <taxon>Paraconexibacter</taxon>
    </lineage>
</organism>
<protein>
    <submittedName>
        <fullName evidence="8">GtrA family protein</fullName>
    </submittedName>
</protein>
<evidence type="ECO:0000259" key="7">
    <source>
        <dbReference type="Pfam" id="PF04138"/>
    </source>
</evidence>
<dbReference type="PANTHER" id="PTHR38459:SF1">
    <property type="entry name" value="PROPHAGE BACTOPRENOL-LINKED GLUCOSE TRANSLOCASE HOMOLOG"/>
    <property type="match status" value="1"/>
</dbReference>
<dbReference type="EMBL" id="CP098502">
    <property type="protein sequence ID" value="UTI64472.1"/>
    <property type="molecule type" value="Genomic_DNA"/>
</dbReference>
<evidence type="ECO:0000256" key="5">
    <source>
        <dbReference type="ARBA" id="ARBA00023136"/>
    </source>
</evidence>
<comment type="subcellular location">
    <subcellularLocation>
        <location evidence="1">Membrane</location>
        <topology evidence="1">Multi-pass membrane protein</topology>
    </subcellularLocation>
</comment>
<feature type="domain" description="GtrA/DPMS transmembrane" evidence="7">
    <location>
        <begin position="11"/>
        <end position="126"/>
    </location>
</feature>
<feature type="transmembrane region" description="Helical" evidence="6">
    <location>
        <begin position="37"/>
        <end position="55"/>
    </location>
</feature>
<dbReference type="InterPro" id="IPR007267">
    <property type="entry name" value="GtrA_DPMS_TM"/>
</dbReference>
<evidence type="ECO:0000313" key="8">
    <source>
        <dbReference type="EMBL" id="UTI64472.1"/>
    </source>
</evidence>
<proteinExistence type="inferred from homology"/>
<dbReference type="PANTHER" id="PTHR38459">
    <property type="entry name" value="PROPHAGE BACTOPRENOL-LINKED GLUCOSE TRANSLOCASE HOMOLOG"/>
    <property type="match status" value="1"/>
</dbReference>
<keyword evidence="5 6" id="KW-0472">Membrane</keyword>
<keyword evidence="3 6" id="KW-0812">Transmembrane</keyword>
<evidence type="ECO:0000256" key="2">
    <source>
        <dbReference type="ARBA" id="ARBA00009399"/>
    </source>
</evidence>
<dbReference type="Proteomes" id="UP001056035">
    <property type="component" value="Chromosome"/>
</dbReference>
<evidence type="ECO:0000256" key="6">
    <source>
        <dbReference type="SAM" id="Phobius"/>
    </source>
</evidence>
<gene>
    <name evidence="8" type="ORF">NBH00_24430</name>
</gene>
<sequence>MSRAEVMRLVRFCEVGATNTAVTLVAYGLLVHAGCPGWLASALGFAAGAANGYHWNARWTFADRRREGDDGARLRYVAVQGAGSAASALGVLAAHHALGLAHLASEIVILPVVTVLTYGLMRTVVFPVRPTPDRALSA</sequence>
<evidence type="ECO:0000313" key="9">
    <source>
        <dbReference type="Proteomes" id="UP001056035"/>
    </source>
</evidence>
<evidence type="ECO:0000256" key="3">
    <source>
        <dbReference type="ARBA" id="ARBA00022692"/>
    </source>
</evidence>